<name>A0A419TAE6_9FIRM</name>
<dbReference type="OrthoDB" id="9807026at2"/>
<keyword evidence="13" id="KW-0282">Flagellum</keyword>
<dbReference type="RefSeq" id="WP_120166315.1">
    <property type="nucleotide sequence ID" value="NZ_MCIB01000001.1"/>
</dbReference>
<reference evidence="13 14" key="1">
    <citation type="submission" date="2016-08" db="EMBL/GenBank/DDBJ databases">
        <title>Novel Firmicutes and Novel Genomes.</title>
        <authorList>
            <person name="Poppleton D.I."/>
            <person name="Gribaldo S."/>
        </authorList>
    </citation>
    <scope>NUCLEOTIDE SEQUENCE [LARGE SCALE GENOMIC DNA]</scope>
    <source>
        <strain evidence="13 14">CTT3</strain>
    </source>
</reference>
<accession>A0A419TAE6</accession>
<comment type="function">
    <text evidence="9">The M ring may be actively involved in energy transduction.</text>
</comment>
<evidence type="ECO:0000256" key="3">
    <source>
        <dbReference type="ARBA" id="ARBA00007971"/>
    </source>
</evidence>
<dbReference type="InterPro" id="IPR013556">
    <property type="entry name" value="Flag_M-ring_C"/>
</dbReference>
<feature type="transmembrane region" description="Helical" evidence="10">
    <location>
        <begin position="27"/>
        <end position="46"/>
    </location>
</feature>
<keyword evidence="7 10" id="KW-0472">Membrane</keyword>
<evidence type="ECO:0000313" key="14">
    <source>
        <dbReference type="Proteomes" id="UP000284177"/>
    </source>
</evidence>
<keyword evidence="8 9" id="KW-0975">Bacterial flagellum</keyword>
<keyword evidence="13" id="KW-0969">Cilium</keyword>
<dbReference type="GO" id="GO:0071973">
    <property type="term" value="P:bacterial-type flagellum-dependent cell motility"/>
    <property type="evidence" value="ECO:0007669"/>
    <property type="project" value="InterPro"/>
</dbReference>
<dbReference type="Pfam" id="PF08345">
    <property type="entry name" value="YscJ_FliF_C"/>
    <property type="match status" value="1"/>
</dbReference>
<dbReference type="PANTHER" id="PTHR30046">
    <property type="entry name" value="FLAGELLAR M-RING PROTEIN"/>
    <property type="match status" value="1"/>
</dbReference>
<dbReference type="InterPro" id="IPR043427">
    <property type="entry name" value="YscJ/FliF"/>
</dbReference>
<dbReference type="PIRSF" id="PIRSF004862">
    <property type="entry name" value="FliF"/>
    <property type="match status" value="1"/>
</dbReference>
<keyword evidence="13" id="KW-0966">Cell projection</keyword>
<dbReference type="AlphaFoldDB" id="A0A419TAE6"/>
<evidence type="ECO:0000313" key="13">
    <source>
        <dbReference type="EMBL" id="RKD34432.1"/>
    </source>
</evidence>
<evidence type="ECO:0000256" key="10">
    <source>
        <dbReference type="SAM" id="Phobius"/>
    </source>
</evidence>
<keyword evidence="5 10" id="KW-0812">Transmembrane</keyword>
<dbReference type="EMBL" id="MCIB01000001">
    <property type="protein sequence ID" value="RKD34432.1"/>
    <property type="molecule type" value="Genomic_DNA"/>
</dbReference>
<evidence type="ECO:0000259" key="12">
    <source>
        <dbReference type="Pfam" id="PF08345"/>
    </source>
</evidence>
<evidence type="ECO:0000256" key="7">
    <source>
        <dbReference type="ARBA" id="ARBA00023136"/>
    </source>
</evidence>
<protein>
    <recommendedName>
        <fullName evidence="9">Flagellar M-ring protein</fullName>
    </recommendedName>
</protein>
<comment type="similarity">
    <text evidence="3 9">Belongs to the FliF family.</text>
</comment>
<dbReference type="Gene3D" id="3.30.300.30">
    <property type="match status" value="1"/>
</dbReference>
<keyword evidence="6 10" id="KW-1133">Transmembrane helix</keyword>
<keyword evidence="4" id="KW-1003">Cell membrane</keyword>
<proteinExistence type="inferred from homology"/>
<dbReference type="GO" id="GO:0005886">
    <property type="term" value="C:plasma membrane"/>
    <property type="evidence" value="ECO:0007669"/>
    <property type="project" value="UniProtKB-SubCell"/>
</dbReference>
<dbReference type="Proteomes" id="UP000284177">
    <property type="component" value="Unassembled WGS sequence"/>
</dbReference>
<evidence type="ECO:0000256" key="1">
    <source>
        <dbReference type="ARBA" id="ARBA00004117"/>
    </source>
</evidence>
<comment type="subcellular location">
    <subcellularLocation>
        <location evidence="1 9">Bacterial flagellum basal body</location>
    </subcellularLocation>
    <subcellularLocation>
        <location evidence="2">Cell membrane</location>
        <topology evidence="2">Multi-pass membrane protein</topology>
    </subcellularLocation>
</comment>
<dbReference type="PANTHER" id="PTHR30046:SF0">
    <property type="entry name" value="FLAGELLAR M-RING PROTEIN"/>
    <property type="match status" value="1"/>
</dbReference>
<comment type="caution">
    <text evidence="13">The sequence shown here is derived from an EMBL/GenBank/DDBJ whole genome shotgun (WGS) entry which is preliminary data.</text>
</comment>
<dbReference type="InterPro" id="IPR006182">
    <property type="entry name" value="FliF_N_dom"/>
</dbReference>
<evidence type="ECO:0000256" key="9">
    <source>
        <dbReference type="PIRNR" id="PIRNR004862"/>
    </source>
</evidence>
<evidence type="ECO:0000256" key="8">
    <source>
        <dbReference type="ARBA" id="ARBA00023143"/>
    </source>
</evidence>
<dbReference type="NCBIfam" id="TIGR00206">
    <property type="entry name" value="fliF"/>
    <property type="match status" value="1"/>
</dbReference>
<dbReference type="GO" id="GO:0009431">
    <property type="term" value="C:bacterial-type flagellum basal body, MS ring"/>
    <property type="evidence" value="ECO:0007669"/>
    <property type="project" value="InterPro"/>
</dbReference>
<feature type="transmembrane region" description="Helical" evidence="10">
    <location>
        <begin position="433"/>
        <end position="454"/>
    </location>
</feature>
<dbReference type="InterPro" id="IPR045851">
    <property type="entry name" value="AMP-bd_C_sf"/>
</dbReference>
<evidence type="ECO:0000256" key="4">
    <source>
        <dbReference type="ARBA" id="ARBA00022475"/>
    </source>
</evidence>
<keyword evidence="14" id="KW-1185">Reference proteome</keyword>
<gene>
    <name evidence="13" type="ORF">BET03_00950</name>
</gene>
<feature type="domain" description="Flagellar M-ring C-terminal" evidence="12">
    <location>
        <begin position="254"/>
        <end position="401"/>
    </location>
</feature>
<feature type="domain" description="Flagellar M-ring N-terminal" evidence="11">
    <location>
        <begin position="46"/>
        <end position="221"/>
    </location>
</feature>
<dbReference type="Pfam" id="PF01514">
    <property type="entry name" value="YscJ_FliF"/>
    <property type="match status" value="1"/>
</dbReference>
<dbReference type="GO" id="GO:0003774">
    <property type="term" value="F:cytoskeletal motor activity"/>
    <property type="evidence" value="ECO:0007669"/>
    <property type="project" value="InterPro"/>
</dbReference>
<evidence type="ECO:0000256" key="6">
    <source>
        <dbReference type="ARBA" id="ARBA00022989"/>
    </source>
</evidence>
<evidence type="ECO:0000256" key="5">
    <source>
        <dbReference type="ARBA" id="ARBA00022692"/>
    </source>
</evidence>
<dbReference type="InterPro" id="IPR000067">
    <property type="entry name" value="FlgMring_FliF"/>
</dbReference>
<evidence type="ECO:0000256" key="2">
    <source>
        <dbReference type="ARBA" id="ARBA00004651"/>
    </source>
</evidence>
<evidence type="ECO:0000259" key="11">
    <source>
        <dbReference type="Pfam" id="PF01514"/>
    </source>
</evidence>
<organism evidence="13 14">
    <name type="scientific">Thermohalobacter berrensis</name>
    <dbReference type="NCBI Taxonomy" id="99594"/>
    <lineage>
        <taxon>Bacteria</taxon>
        <taxon>Bacillati</taxon>
        <taxon>Bacillota</taxon>
        <taxon>Tissierellia</taxon>
        <taxon>Tissierellales</taxon>
        <taxon>Thermohalobacteraceae</taxon>
        <taxon>Thermohalobacter</taxon>
    </lineage>
</organism>
<dbReference type="PRINTS" id="PR01009">
    <property type="entry name" value="FLGMRINGFLIF"/>
</dbReference>
<sequence length="515" mass="57805">MGEIIAKIKKQLNEFWQGLDKNKKIKLGISSLFIVISMTAIIYFTTRTEYEVLYKNLTLKDTASITQQLDEMGVQWKSGDNETTILVPKGMKNKIKIELASEGLPKEGYSFLDAINSTSWTMTDYEKKQRLKLALQSELASTISEINGIEDAKVYIDIPEESGYILNEDTNAKASVFVKLAKGIPLSNAKVSAIKNLVAGAIKGMSIDNVTIIDDSGSLLTNDEDSLENYNLTEQLNIQQNIQNRINNSIKRFLENVFGYGNVDVRTNVKMNFDSEVTSIVQFSPPIEGNDEGLIRSMEEIEEEMVNGANGGVPGTESNTDEITDYAQIENENSKYQKASRVINYELNEINRQIKRAPGQIESVTVAILINEDSLVDGELTEEKEKEITNLIYAATGLNTKQVFVSASRFNKELIGSNENVFGDNEAQIPDNWYMWAIAIGALSIIGILSFVVYRRKTPKYDINDVLEEKSSEMEEVEEIDLDGDKSEVKKQIEKFVDKNPEAVAQLLRTWLNED</sequence>